<dbReference type="Proteomes" id="UP000233491">
    <property type="component" value="Unassembled WGS sequence"/>
</dbReference>
<dbReference type="PROSITE" id="PS51379">
    <property type="entry name" value="4FE4S_FER_2"/>
    <property type="match status" value="1"/>
</dbReference>
<dbReference type="Gene3D" id="3.30.70.20">
    <property type="match status" value="1"/>
</dbReference>
<protein>
    <submittedName>
        <fullName evidence="9">Ferredoxin</fullName>
    </submittedName>
</protein>
<dbReference type="GO" id="GO:0051539">
    <property type="term" value="F:4 iron, 4 sulfur cluster binding"/>
    <property type="evidence" value="ECO:0007669"/>
    <property type="project" value="UniProtKB-KW"/>
</dbReference>
<evidence type="ECO:0000256" key="2">
    <source>
        <dbReference type="ARBA" id="ARBA00022448"/>
    </source>
</evidence>
<proteinExistence type="predicted"/>
<dbReference type="RefSeq" id="WP_101290991.1">
    <property type="nucleotide sequence ID" value="NZ_FOUQ01000002.1"/>
</dbReference>
<evidence type="ECO:0000256" key="5">
    <source>
        <dbReference type="ARBA" id="ARBA00022982"/>
    </source>
</evidence>
<gene>
    <name evidence="9" type="ORF">CXZ10_19230</name>
</gene>
<evidence type="ECO:0000256" key="3">
    <source>
        <dbReference type="ARBA" id="ARBA00022485"/>
    </source>
</evidence>
<dbReference type="EMBL" id="PJNW01000017">
    <property type="protein sequence ID" value="PKR87481.1"/>
    <property type="molecule type" value="Genomic_DNA"/>
</dbReference>
<keyword evidence="10" id="KW-1185">Reference proteome</keyword>
<keyword evidence="6" id="KW-0408">Iron</keyword>
<dbReference type="InterPro" id="IPR017896">
    <property type="entry name" value="4Fe4S_Fe-S-bd"/>
</dbReference>
<dbReference type="OrthoDB" id="9800445at2"/>
<sequence length="65" mass="6916">MAYMIDTSTCTSCGACEDECPNKAISHKGKVYSINAKKCTECEGHFDTQQCAEVCPSGSCMPEAA</sequence>
<keyword evidence="5" id="KW-0249">Electron transport</keyword>
<dbReference type="GO" id="GO:0046872">
    <property type="term" value="F:metal ion binding"/>
    <property type="evidence" value="ECO:0007669"/>
    <property type="project" value="UniProtKB-KW"/>
</dbReference>
<evidence type="ECO:0000256" key="1">
    <source>
        <dbReference type="ARBA" id="ARBA00001966"/>
    </source>
</evidence>
<keyword evidence="7" id="KW-0411">Iron-sulfur</keyword>
<keyword evidence="2" id="KW-0813">Transport</keyword>
<feature type="domain" description="4Fe-4S ferredoxin-type" evidence="8">
    <location>
        <begin position="1"/>
        <end position="30"/>
    </location>
</feature>
<evidence type="ECO:0000256" key="7">
    <source>
        <dbReference type="ARBA" id="ARBA00023014"/>
    </source>
</evidence>
<dbReference type="InterPro" id="IPR017900">
    <property type="entry name" value="4Fe4S_Fe_S_CS"/>
</dbReference>
<accession>A0A1I4RLV9</accession>
<dbReference type="FunFam" id="3.30.70.20:FF:000045">
    <property type="entry name" value="Ferredoxin, 4Fe-4S"/>
    <property type="match status" value="1"/>
</dbReference>
<evidence type="ECO:0000256" key="6">
    <source>
        <dbReference type="ARBA" id="ARBA00023004"/>
    </source>
</evidence>
<comment type="cofactor">
    <cofactor evidence="1">
        <name>[4Fe-4S] cluster</name>
        <dbReference type="ChEBI" id="CHEBI:49883"/>
    </cofactor>
</comment>
<reference evidence="9 10" key="1">
    <citation type="submission" date="2017-12" db="EMBL/GenBank/DDBJ databases">
        <title>Anaerobic carbon monoxide metabolism by Pleomorphomonas carboxyditropha sp. nov., a new mesophilic hydrogenogenic carboxidotroph.</title>
        <authorList>
            <person name="Esquivel-Elizondo S."/>
            <person name="Krajmalnik-Brown R."/>
        </authorList>
    </citation>
    <scope>NUCLEOTIDE SEQUENCE [LARGE SCALE GENOMIC DNA]</scope>
    <source>
        <strain evidence="9 10">R5-392</strain>
    </source>
</reference>
<dbReference type="AlphaFoldDB" id="A0A1I4RLV9"/>
<organism evidence="9 10">
    <name type="scientific">Pleomorphomonas diazotrophica</name>
    <dbReference type="NCBI Taxonomy" id="1166257"/>
    <lineage>
        <taxon>Bacteria</taxon>
        <taxon>Pseudomonadati</taxon>
        <taxon>Pseudomonadota</taxon>
        <taxon>Alphaproteobacteria</taxon>
        <taxon>Hyphomicrobiales</taxon>
        <taxon>Pleomorphomonadaceae</taxon>
        <taxon>Pleomorphomonas</taxon>
    </lineage>
</organism>
<dbReference type="Pfam" id="PF13237">
    <property type="entry name" value="Fer4_10"/>
    <property type="match status" value="1"/>
</dbReference>
<evidence type="ECO:0000259" key="8">
    <source>
        <dbReference type="PROSITE" id="PS51379"/>
    </source>
</evidence>
<keyword evidence="3" id="KW-0004">4Fe-4S</keyword>
<dbReference type="PROSITE" id="PS00198">
    <property type="entry name" value="4FE4S_FER_1"/>
    <property type="match status" value="1"/>
</dbReference>
<evidence type="ECO:0000256" key="4">
    <source>
        <dbReference type="ARBA" id="ARBA00022723"/>
    </source>
</evidence>
<keyword evidence="4" id="KW-0479">Metal-binding</keyword>
<dbReference type="SUPFAM" id="SSF54862">
    <property type="entry name" value="4Fe-4S ferredoxins"/>
    <property type="match status" value="1"/>
</dbReference>
<evidence type="ECO:0000313" key="9">
    <source>
        <dbReference type="EMBL" id="PKR87481.1"/>
    </source>
</evidence>
<name>A0A1I4RLV9_9HYPH</name>
<comment type="caution">
    <text evidence="9">The sequence shown here is derived from an EMBL/GenBank/DDBJ whole genome shotgun (WGS) entry which is preliminary data.</text>
</comment>
<evidence type="ECO:0000313" key="10">
    <source>
        <dbReference type="Proteomes" id="UP000233491"/>
    </source>
</evidence>